<proteinExistence type="predicted"/>
<dbReference type="Proteomes" id="UP000192578">
    <property type="component" value="Unassembled WGS sequence"/>
</dbReference>
<evidence type="ECO:0000313" key="2">
    <source>
        <dbReference type="Proteomes" id="UP000192578"/>
    </source>
</evidence>
<name>A0A9X6RNQ7_HYPEX</name>
<reference evidence="2" key="1">
    <citation type="submission" date="2017-01" db="EMBL/GenBank/DDBJ databases">
        <title>Comparative genomics of anhydrobiosis in the tardigrade Hypsibius dujardini.</title>
        <authorList>
            <person name="Yoshida Y."/>
            <person name="Koutsovoulos G."/>
            <person name="Laetsch D."/>
            <person name="Stevens L."/>
            <person name="Kumar S."/>
            <person name="Horikawa D."/>
            <person name="Ishino K."/>
            <person name="Komine S."/>
            <person name="Tomita M."/>
            <person name="Blaxter M."/>
            <person name="Arakawa K."/>
        </authorList>
    </citation>
    <scope>NUCLEOTIDE SEQUENCE [LARGE SCALE GENOMIC DNA]</scope>
    <source>
        <strain evidence="2">Z151</strain>
    </source>
</reference>
<dbReference type="AlphaFoldDB" id="A0A9X6RNQ7"/>
<dbReference type="OrthoDB" id="416454at2759"/>
<dbReference type="PANTHER" id="PTHR33332">
    <property type="entry name" value="REVERSE TRANSCRIPTASE DOMAIN-CONTAINING PROTEIN"/>
    <property type="match status" value="1"/>
</dbReference>
<protein>
    <recommendedName>
        <fullName evidence="3">Reverse transcriptase domain-containing protein</fullName>
    </recommendedName>
</protein>
<gene>
    <name evidence="1" type="ORF">BV898_19223</name>
</gene>
<dbReference type="EMBL" id="MTYJ01000468">
    <property type="protein sequence ID" value="OWA54829.1"/>
    <property type="molecule type" value="Genomic_DNA"/>
</dbReference>
<accession>A0A9X6RNQ7</accession>
<sequence>MSYDWTKSLGRKKKVDAIFLDCTKAFDRVPHDVVLRSMASHGIDAKSQHFRISLKQQKTQIPGTGSHTFDGAVIPTVSDAKCLGVTFSSILNWTAHIDEICTKARKRVHCINVYFPKKFGAVKQLLFKSLALPVLEYCSTIWSPSSKTSQKKLEDVQRFFLKTVRLSSHRTNHHPSLRYYQQHLREVQWEPLWKRRCRSIVHAAFKAWSGQMPGGTDIIVCKAVVAVARVRTRNNTASTMSQKYFTVEPAGLWTTTGTLEVVSSSFAYVALALLNNRCCVLTPETVGSLKKFTAYISSLDFSNFEWTKKHIAPDYNETLKNAKNVIQLTIQYRVRESFWHWPLQALA</sequence>
<evidence type="ECO:0000313" key="1">
    <source>
        <dbReference type="EMBL" id="OWA54829.1"/>
    </source>
</evidence>
<comment type="caution">
    <text evidence="1">The sequence shown here is derived from an EMBL/GenBank/DDBJ whole genome shotgun (WGS) entry which is preliminary data.</text>
</comment>
<evidence type="ECO:0008006" key="3">
    <source>
        <dbReference type="Google" id="ProtNLM"/>
    </source>
</evidence>
<keyword evidence="2" id="KW-1185">Reference proteome</keyword>
<dbReference type="PRINTS" id="PR01345">
    <property type="entry name" value="CERVTRCPTASE"/>
</dbReference>
<organism evidence="1 2">
    <name type="scientific">Hypsibius exemplaris</name>
    <name type="common">Freshwater tardigrade</name>
    <dbReference type="NCBI Taxonomy" id="2072580"/>
    <lineage>
        <taxon>Eukaryota</taxon>
        <taxon>Metazoa</taxon>
        <taxon>Ecdysozoa</taxon>
        <taxon>Tardigrada</taxon>
        <taxon>Eutardigrada</taxon>
        <taxon>Parachela</taxon>
        <taxon>Hypsibioidea</taxon>
        <taxon>Hypsibiidae</taxon>
        <taxon>Hypsibius</taxon>
    </lineage>
</organism>